<proteinExistence type="predicted"/>
<dbReference type="EMBL" id="JADMKU010000001">
    <property type="protein sequence ID" value="MBR9649789.1"/>
    <property type="molecule type" value="Genomic_DNA"/>
</dbReference>
<gene>
    <name evidence="3" type="ORF">IT775_01465</name>
</gene>
<evidence type="ECO:0000313" key="4">
    <source>
        <dbReference type="Proteomes" id="UP001195941"/>
    </source>
</evidence>
<sequence length="375" mass="41560">MADGQDRNAAFRAFQTYRATTRFGSLDGLRCLSILAVLWHHSPLTPAYLDDLQLAGRGFAGVDFFFVLSGFLITTLLLREETVKGSFSLRGFYTRRILRIVPVYFLVVTLAAAYFIGWKGQGKWAELLPYYYLFLSNFLVGDIPLLDPTWSLAVEEQYYLIWPLILLILPRRWIVPALLLAIALNVAGGAGALARLGIEAFDIGILHIALPTATYAPILMGSLLAVIMHTPRGFAAVHAICGPRPAAVLWMLAVLLSLQFLPFDLNGWPNLVLHMAMMLTLASLVVREDNGLFAVLGWGPVRRIGQVSYGIYLYHLFALHFATVGLAALGVVNGWAIFVCYTAVSVLIADLSFRLFETRFLALGRTEKRPQKKPG</sequence>
<dbReference type="Proteomes" id="UP001195941">
    <property type="component" value="Unassembled WGS sequence"/>
</dbReference>
<keyword evidence="3" id="KW-0012">Acyltransferase</keyword>
<keyword evidence="1" id="KW-0812">Transmembrane</keyword>
<accession>A0ABS5HLJ3</accession>
<feature type="transmembrane region" description="Helical" evidence="1">
    <location>
        <begin position="59"/>
        <end position="78"/>
    </location>
</feature>
<evidence type="ECO:0000259" key="2">
    <source>
        <dbReference type="Pfam" id="PF01757"/>
    </source>
</evidence>
<feature type="transmembrane region" description="Helical" evidence="1">
    <location>
        <begin position="98"/>
        <end position="118"/>
    </location>
</feature>
<comment type="caution">
    <text evidence="3">The sequence shown here is derived from an EMBL/GenBank/DDBJ whole genome shotgun (WGS) entry which is preliminary data.</text>
</comment>
<keyword evidence="1" id="KW-1133">Transmembrane helix</keyword>
<dbReference type="InterPro" id="IPR050879">
    <property type="entry name" value="Acyltransferase_3"/>
</dbReference>
<feature type="transmembrane region" description="Helical" evidence="1">
    <location>
        <begin position="335"/>
        <end position="356"/>
    </location>
</feature>
<feature type="transmembrane region" description="Helical" evidence="1">
    <location>
        <begin position="267"/>
        <end position="286"/>
    </location>
</feature>
<feature type="transmembrane region" description="Helical" evidence="1">
    <location>
        <begin position="307"/>
        <end position="329"/>
    </location>
</feature>
<evidence type="ECO:0000256" key="1">
    <source>
        <dbReference type="SAM" id="Phobius"/>
    </source>
</evidence>
<name>A0ABS5HLJ3_9RHOB</name>
<feature type="transmembrane region" description="Helical" evidence="1">
    <location>
        <begin position="234"/>
        <end position="261"/>
    </location>
</feature>
<reference evidence="3 4" key="1">
    <citation type="journal article" date="2021" name="Arch. Microbiol.">
        <title>Thalassobius aquimarinus sp. nov., isolated from the Sea of Japan seashore.</title>
        <authorList>
            <person name="Kurilenko V.V."/>
            <person name="Romanenko L.A."/>
            <person name="Chernysheva N.Y."/>
            <person name="Velansky P.V."/>
            <person name="Tekutyeva L.A."/>
            <person name="Isaeva M.P."/>
            <person name="Mikhailov V.V."/>
        </authorList>
    </citation>
    <scope>NUCLEOTIDE SEQUENCE [LARGE SCALE GENOMIC DNA]</scope>
    <source>
        <strain evidence="3 4">KMM 8518</strain>
    </source>
</reference>
<feature type="transmembrane region" description="Helical" evidence="1">
    <location>
        <begin position="204"/>
        <end position="227"/>
    </location>
</feature>
<dbReference type="PANTHER" id="PTHR23028:SF53">
    <property type="entry name" value="ACYL_TRANSF_3 DOMAIN-CONTAINING PROTEIN"/>
    <property type="match status" value="1"/>
</dbReference>
<dbReference type="PANTHER" id="PTHR23028">
    <property type="entry name" value="ACETYLTRANSFERASE"/>
    <property type="match status" value="1"/>
</dbReference>
<feature type="domain" description="Acyltransferase 3" evidence="2">
    <location>
        <begin position="24"/>
        <end position="351"/>
    </location>
</feature>
<feature type="transmembrane region" description="Helical" evidence="1">
    <location>
        <begin position="130"/>
        <end position="153"/>
    </location>
</feature>
<protein>
    <submittedName>
        <fullName evidence="3">Acyltransferase</fullName>
    </submittedName>
</protein>
<dbReference type="InterPro" id="IPR002656">
    <property type="entry name" value="Acyl_transf_3_dom"/>
</dbReference>
<evidence type="ECO:0000313" key="3">
    <source>
        <dbReference type="EMBL" id="MBR9649789.1"/>
    </source>
</evidence>
<feature type="transmembrane region" description="Helical" evidence="1">
    <location>
        <begin position="21"/>
        <end position="39"/>
    </location>
</feature>
<feature type="transmembrane region" description="Helical" evidence="1">
    <location>
        <begin position="173"/>
        <end position="198"/>
    </location>
</feature>
<organism evidence="3 4">
    <name type="scientific">Thalassovita aquimarina</name>
    <dbReference type="NCBI Taxonomy" id="2785917"/>
    <lineage>
        <taxon>Bacteria</taxon>
        <taxon>Pseudomonadati</taxon>
        <taxon>Pseudomonadota</taxon>
        <taxon>Alphaproteobacteria</taxon>
        <taxon>Rhodobacterales</taxon>
        <taxon>Roseobacteraceae</taxon>
        <taxon>Thalassovita</taxon>
    </lineage>
</organism>
<keyword evidence="4" id="KW-1185">Reference proteome</keyword>
<keyword evidence="3" id="KW-0808">Transferase</keyword>
<keyword evidence="1" id="KW-0472">Membrane</keyword>
<dbReference type="GO" id="GO:0016746">
    <property type="term" value="F:acyltransferase activity"/>
    <property type="evidence" value="ECO:0007669"/>
    <property type="project" value="UniProtKB-KW"/>
</dbReference>
<dbReference type="Pfam" id="PF01757">
    <property type="entry name" value="Acyl_transf_3"/>
    <property type="match status" value="1"/>
</dbReference>